<dbReference type="OrthoDB" id="9780765at2"/>
<evidence type="ECO:0000256" key="3">
    <source>
        <dbReference type="ARBA" id="ARBA00022801"/>
    </source>
</evidence>
<reference evidence="6 7" key="1">
    <citation type="journal article" date="2015" name="Genome Announc.">
        <title>Genome Sequence of Mushroom Soft-Rot Pathogen Janthinobacterium agaricidamnosum.</title>
        <authorList>
            <person name="Graupner K."/>
            <person name="Lackner G."/>
            <person name="Hertweck C."/>
        </authorList>
    </citation>
    <scope>NUCLEOTIDE SEQUENCE [LARGE SCALE GENOMIC DNA]</scope>
    <source>
        <strain evidence="7">NBRC 102515 / DSM 9628</strain>
    </source>
</reference>
<dbReference type="PIRSF" id="PIRSF001112">
    <property type="entry name" value="Epoxide_hydrolase"/>
    <property type="match status" value="1"/>
</dbReference>
<dbReference type="EMBL" id="HG322949">
    <property type="protein sequence ID" value="CDG85768.1"/>
    <property type="molecule type" value="Genomic_DNA"/>
</dbReference>
<dbReference type="GO" id="GO:0097176">
    <property type="term" value="P:epoxide metabolic process"/>
    <property type="evidence" value="ECO:0007669"/>
    <property type="project" value="TreeGrafter"/>
</dbReference>
<dbReference type="PATRIC" id="fig|1349767.4.peg.1774"/>
<dbReference type="RefSeq" id="WP_051781292.1">
    <property type="nucleotide sequence ID" value="NZ_BCTH01000097.1"/>
</dbReference>
<dbReference type="PANTHER" id="PTHR21661">
    <property type="entry name" value="EPOXIDE HYDROLASE 1-RELATED"/>
    <property type="match status" value="1"/>
</dbReference>
<protein>
    <submittedName>
        <fullName evidence="6">Epoxide hydrolase N terminus family protein</fullName>
    </submittedName>
</protein>
<keyword evidence="2" id="KW-0058">Aromatic hydrocarbons catabolism</keyword>
<dbReference type="STRING" id="1349767.GJA_5171"/>
<dbReference type="SUPFAM" id="SSF53474">
    <property type="entry name" value="alpha/beta-Hydrolases"/>
    <property type="match status" value="1"/>
</dbReference>
<gene>
    <name evidence="6" type="ORF">GJA_5171</name>
</gene>
<dbReference type="Pfam" id="PF06441">
    <property type="entry name" value="EHN"/>
    <property type="match status" value="1"/>
</dbReference>
<dbReference type="GO" id="GO:0004301">
    <property type="term" value="F:epoxide hydrolase activity"/>
    <property type="evidence" value="ECO:0007669"/>
    <property type="project" value="TreeGrafter"/>
</dbReference>
<comment type="similarity">
    <text evidence="1">Belongs to the peptidase S33 family.</text>
</comment>
<feature type="domain" description="Epoxide hydrolase N-terminal" evidence="5">
    <location>
        <begin position="57"/>
        <end position="164"/>
    </location>
</feature>
<evidence type="ECO:0000313" key="7">
    <source>
        <dbReference type="Proteomes" id="UP000027604"/>
    </source>
</evidence>
<keyword evidence="3 6" id="KW-0378">Hydrolase</keyword>
<organism evidence="6 7">
    <name type="scientific">Janthinobacterium agaricidamnosum NBRC 102515 = DSM 9628</name>
    <dbReference type="NCBI Taxonomy" id="1349767"/>
    <lineage>
        <taxon>Bacteria</taxon>
        <taxon>Pseudomonadati</taxon>
        <taxon>Pseudomonadota</taxon>
        <taxon>Betaproteobacteria</taxon>
        <taxon>Burkholderiales</taxon>
        <taxon>Oxalobacteraceae</taxon>
        <taxon>Janthinobacterium</taxon>
    </lineage>
</organism>
<keyword evidence="7" id="KW-1185">Reference proteome</keyword>
<dbReference type="eggNOG" id="COG0596">
    <property type="taxonomic scope" value="Bacteria"/>
</dbReference>
<feature type="compositionally biased region" description="Basic and acidic residues" evidence="4">
    <location>
        <begin position="419"/>
        <end position="430"/>
    </location>
</feature>
<evidence type="ECO:0000256" key="2">
    <source>
        <dbReference type="ARBA" id="ARBA00022797"/>
    </source>
</evidence>
<dbReference type="Proteomes" id="UP000027604">
    <property type="component" value="Chromosome I"/>
</dbReference>
<dbReference type="HOGENOM" id="CLU_019414_0_1_4"/>
<dbReference type="Gene3D" id="3.40.50.1820">
    <property type="entry name" value="alpha/beta hydrolase"/>
    <property type="match status" value="1"/>
</dbReference>
<dbReference type="InterPro" id="IPR016292">
    <property type="entry name" value="Epoxide_hydrolase"/>
</dbReference>
<dbReference type="InterPro" id="IPR010497">
    <property type="entry name" value="Epoxide_hydro_N"/>
</dbReference>
<dbReference type="PANTHER" id="PTHR21661:SF35">
    <property type="entry name" value="EPOXIDE HYDROLASE"/>
    <property type="match status" value="1"/>
</dbReference>
<dbReference type="AlphaFoldDB" id="W0VEC6"/>
<evidence type="ECO:0000256" key="1">
    <source>
        <dbReference type="ARBA" id="ARBA00010088"/>
    </source>
</evidence>
<dbReference type="InterPro" id="IPR006311">
    <property type="entry name" value="TAT_signal"/>
</dbReference>
<dbReference type="InterPro" id="IPR029058">
    <property type="entry name" value="AB_hydrolase_fold"/>
</dbReference>
<accession>W0VEC6</accession>
<dbReference type="KEGG" id="jag:GJA_5171"/>
<name>W0VEC6_9BURK</name>
<dbReference type="InterPro" id="IPR000639">
    <property type="entry name" value="Epox_hydrolase-like"/>
</dbReference>
<proteinExistence type="inferred from homology"/>
<evidence type="ECO:0000259" key="5">
    <source>
        <dbReference type="Pfam" id="PF06441"/>
    </source>
</evidence>
<feature type="region of interest" description="Disordered" evidence="4">
    <location>
        <begin position="384"/>
        <end position="430"/>
    </location>
</feature>
<evidence type="ECO:0000313" key="6">
    <source>
        <dbReference type="EMBL" id="CDG85768.1"/>
    </source>
</evidence>
<evidence type="ECO:0000256" key="4">
    <source>
        <dbReference type="SAM" id="MobiDB-lite"/>
    </source>
</evidence>
<dbReference type="PROSITE" id="PS51318">
    <property type="entry name" value="TAT"/>
    <property type="match status" value="1"/>
</dbReference>
<dbReference type="PRINTS" id="PR00412">
    <property type="entry name" value="EPOXHYDRLASE"/>
</dbReference>
<sequence length="430" mass="47861">MSHHCSIDSAPGMPAYHPDSGQRRLLMKTGAAAAVGYALGVLPAAYAAAQAANPLLRPYQVVWPAEQIASLKKKITAYRFPQEALGAGWKYGCDTRFLRELCDYWVDGFDMAAAVDNLNRFPQFTTEVEDFTLHVVRVIGEDRGAKPRRPLLLTHGWPGSTFEFWQAIEALAFPSRFGGKPEDAFDLIIPSLPGFGPSSKPAAPIGARTTARLFDKLMRENLGYQRYFAQGGDWGAGVTGWLGIDHPQSLRAMHLNLMIAATQLSATNDAERKFYQDGAEHEARLGGYYHLQATHPQSLAYGMVDHPVGQAAWLIERFYAWSDKRTRPFEQVFSKDQLLTNVMIYIMNDAFQTSTWFYTGCHEEGVTRIPAGKRVQVPTGYAVYSGDARSPNPPRSLSERLLLAAHQQRGPGVRRKRGGPRDDDQRSPRC</sequence>